<comment type="caution">
    <text evidence="1">The sequence shown here is derived from an EMBL/GenBank/DDBJ whole genome shotgun (WGS) entry which is preliminary data.</text>
</comment>
<dbReference type="InterPro" id="IPR032710">
    <property type="entry name" value="NTF2-like_dom_sf"/>
</dbReference>
<dbReference type="AlphaFoldDB" id="X0WJC5"/>
<gene>
    <name evidence="1" type="ORF">S01H1_73670</name>
</gene>
<proteinExistence type="predicted"/>
<dbReference type="SUPFAM" id="SSF54427">
    <property type="entry name" value="NTF2-like"/>
    <property type="match status" value="1"/>
</dbReference>
<name>X0WJC5_9ZZZZ</name>
<reference evidence="1" key="1">
    <citation type="journal article" date="2014" name="Front. Microbiol.">
        <title>High frequency of phylogenetically diverse reductive dehalogenase-homologous genes in deep subseafloor sedimentary metagenomes.</title>
        <authorList>
            <person name="Kawai M."/>
            <person name="Futagami T."/>
            <person name="Toyoda A."/>
            <person name="Takaki Y."/>
            <person name="Nishi S."/>
            <person name="Hori S."/>
            <person name="Arai W."/>
            <person name="Tsubouchi T."/>
            <person name="Morono Y."/>
            <person name="Uchiyama I."/>
            <person name="Ito T."/>
            <person name="Fujiyama A."/>
            <person name="Inagaki F."/>
            <person name="Takami H."/>
        </authorList>
    </citation>
    <scope>NUCLEOTIDE SEQUENCE</scope>
    <source>
        <strain evidence="1">Expedition CK06-06</strain>
    </source>
</reference>
<dbReference type="Gene3D" id="3.10.450.50">
    <property type="match status" value="1"/>
</dbReference>
<organism evidence="1">
    <name type="scientific">marine sediment metagenome</name>
    <dbReference type="NCBI Taxonomy" id="412755"/>
    <lineage>
        <taxon>unclassified sequences</taxon>
        <taxon>metagenomes</taxon>
        <taxon>ecological metagenomes</taxon>
    </lineage>
</organism>
<accession>X0WJC5</accession>
<protein>
    <recommendedName>
        <fullName evidence="2">SnoaL-like domain-containing protein</fullName>
    </recommendedName>
</protein>
<feature type="non-terminal residue" evidence="1">
    <location>
        <position position="41"/>
    </location>
</feature>
<evidence type="ECO:0008006" key="2">
    <source>
        <dbReference type="Google" id="ProtNLM"/>
    </source>
</evidence>
<evidence type="ECO:0000313" key="1">
    <source>
        <dbReference type="EMBL" id="GAG30765.1"/>
    </source>
</evidence>
<sequence length="41" mass="4624">MNPEQIVRDFCNAVPRRDVKALVAFFTPDAVYHNIPIAPVV</sequence>
<dbReference type="EMBL" id="BARS01049237">
    <property type="protein sequence ID" value="GAG30765.1"/>
    <property type="molecule type" value="Genomic_DNA"/>
</dbReference>